<dbReference type="HOGENOM" id="CLU_016262_0_0_1"/>
<dbReference type="EMBL" id="AACS02000005">
    <property type="protein sequence ID" value="EFI27763.1"/>
    <property type="molecule type" value="Genomic_DNA"/>
</dbReference>
<feature type="compositionally biased region" description="Acidic residues" evidence="1">
    <location>
        <begin position="817"/>
        <end position="832"/>
    </location>
</feature>
<feature type="compositionally biased region" description="Acidic residues" evidence="1">
    <location>
        <begin position="498"/>
        <end position="513"/>
    </location>
</feature>
<dbReference type="VEuPathDB" id="FungiDB:CC1G_14686"/>
<sequence length="868" mass="95311">MPVAVAGNNGITYACRCLNVRIRTTTTETAPPESVDDPAYAQVYVGEGIEIKHPQLTLRSRKRVATVAEGNRYSRFTTLKCLLCNIPVYRIFQIVPADVEGKDGPILPAEDYVEKEVMKSPNGWVQVNKDLLTGDAIPQAETDAAFSSLFSLVVPPLPPTPPAPASRNRSLSPRSRSPSPAPAEPPSYFAHVKKVLPPPPFTPSHPAFLHLAQLAEQDSQLRRRAAEEYVAEIIRRKTVEIEQGDATIRKQVEAVWRRYRESMKDVHDEVPHLPRVARRSSRSRERRPGRSVSPTHGSLVIRDFVPVSVPARLATSPPPRTSALSASLVTSTFHHPRAQRDTSLPRRSGSPGTESPKASSTDSSTLVQEPTTDGSINVLQFRRNINDDINTQASYRYFVNLEEDMARAKKQREEAARQAEASKPRQESGATQSTSAAGTSSATQENPTSSSNAPAQATTSTDEKAADSDPPRGRQGKGKRKVTFDVEPDVHTIRKEAETEEEDLETEEQDDAQGESSLFLDLAAEMLFGPMEDMEGDDKRPQQPAPALPLLEQPTNSRPARLSKARPQVMPEELASLRPSSLPAPSHIRPIRSPPGVDSSSTRGLMLSLPHQSNPLAGRRPPRMNGSKATLSPPKDAANQRGAWSADGRHWQSFTRGHTVEPTSIPEENETETGDTTEAGIDVSTSSRKPASSATSIKGKTNGQGSVPERGGHNHLRNFDDSDVLYKDFFDSHHYVGVPGSAPIQIHMKTTTKPPLSLASYQPQSAIAQQHQEEQEATPTANGKQNTSSTAIRKAVYAERDRERSMDPGLMDFRTYEEEEDTTSSDEDEEDARIEAYLSTTRGRRRALKILQARSVLPDSGMWRSLAS</sequence>
<protein>
    <submittedName>
        <fullName evidence="2">Uncharacterized protein</fullName>
    </submittedName>
</protein>
<dbReference type="OrthoDB" id="2563191at2759"/>
<dbReference type="KEGG" id="cci:CC1G_14686"/>
<comment type="caution">
    <text evidence="2">The sequence shown here is derived from an EMBL/GenBank/DDBJ whole genome shotgun (WGS) entry which is preliminary data.</text>
</comment>
<feature type="region of interest" description="Disordered" evidence="1">
    <location>
        <begin position="160"/>
        <end position="186"/>
    </location>
</feature>
<feature type="compositionally biased region" description="Basic and acidic residues" evidence="1">
    <location>
        <begin position="461"/>
        <end position="472"/>
    </location>
</feature>
<proteinExistence type="predicted"/>
<gene>
    <name evidence="2" type="ORF">CC1G_14686</name>
</gene>
<evidence type="ECO:0000313" key="3">
    <source>
        <dbReference type="Proteomes" id="UP000001861"/>
    </source>
</evidence>
<feature type="compositionally biased region" description="Basic and acidic residues" evidence="1">
    <location>
        <begin position="482"/>
        <end position="497"/>
    </location>
</feature>
<feature type="region of interest" description="Disordered" evidence="1">
    <location>
        <begin position="409"/>
        <end position="716"/>
    </location>
</feature>
<evidence type="ECO:0000313" key="2">
    <source>
        <dbReference type="EMBL" id="EFI27763.1"/>
    </source>
</evidence>
<feature type="region of interest" description="Disordered" evidence="1">
    <location>
        <begin position="270"/>
        <end position="297"/>
    </location>
</feature>
<organism evidence="2 3">
    <name type="scientific">Coprinopsis cinerea (strain Okayama-7 / 130 / ATCC MYA-4618 / FGSC 9003)</name>
    <name type="common">Inky cap fungus</name>
    <name type="synonym">Hormographiella aspergillata</name>
    <dbReference type="NCBI Taxonomy" id="240176"/>
    <lineage>
        <taxon>Eukaryota</taxon>
        <taxon>Fungi</taxon>
        <taxon>Dikarya</taxon>
        <taxon>Basidiomycota</taxon>
        <taxon>Agaricomycotina</taxon>
        <taxon>Agaricomycetes</taxon>
        <taxon>Agaricomycetidae</taxon>
        <taxon>Agaricales</taxon>
        <taxon>Agaricineae</taxon>
        <taxon>Psathyrellaceae</taxon>
        <taxon>Coprinopsis</taxon>
    </lineage>
</organism>
<dbReference type="eggNOG" id="ENOG502SJE1">
    <property type="taxonomic scope" value="Eukaryota"/>
</dbReference>
<dbReference type="GeneID" id="9378254"/>
<feature type="compositionally biased region" description="Polar residues" evidence="1">
    <location>
        <begin position="445"/>
        <end position="460"/>
    </location>
</feature>
<feature type="compositionally biased region" description="Polar residues" evidence="1">
    <location>
        <begin position="683"/>
        <end position="705"/>
    </location>
</feature>
<feature type="compositionally biased region" description="Polar residues" evidence="1">
    <location>
        <begin position="350"/>
        <end position="371"/>
    </location>
</feature>
<feature type="compositionally biased region" description="Polar residues" evidence="1">
    <location>
        <begin position="778"/>
        <end position="791"/>
    </location>
</feature>
<dbReference type="OMA" id="PTDDWVE"/>
<dbReference type="AlphaFoldDB" id="D6RMK0"/>
<evidence type="ECO:0000256" key="1">
    <source>
        <dbReference type="SAM" id="MobiDB-lite"/>
    </source>
</evidence>
<dbReference type="STRING" id="240176.D6RMK0"/>
<feature type="compositionally biased region" description="Basic and acidic residues" evidence="1">
    <location>
        <begin position="796"/>
        <end position="806"/>
    </location>
</feature>
<dbReference type="RefSeq" id="XP_002911257.1">
    <property type="nucleotide sequence ID" value="XM_002911211.1"/>
</dbReference>
<feature type="compositionally biased region" description="Basic and acidic residues" evidence="1">
    <location>
        <begin position="409"/>
        <end position="426"/>
    </location>
</feature>
<dbReference type="InParanoid" id="D6RMK0"/>
<feature type="compositionally biased region" description="Low complexity" evidence="1">
    <location>
        <begin position="571"/>
        <end position="586"/>
    </location>
</feature>
<name>D6RMK0_COPC7</name>
<feature type="region of interest" description="Disordered" evidence="1">
    <location>
        <begin position="763"/>
        <end position="832"/>
    </location>
</feature>
<feature type="region of interest" description="Disordered" evidence="1">
    <location>
        <begin position="331"/>
        <end position="371"/>
    </location>
</feature>
<feature type="compositionally biased region" description="Low complexity" evidence="1">
    <location>
        <begin position="165"/>
        <end position="178"/>
    </location>
</feature>
<accession>D6RMK0</accession>
<feature type="compositionally biased region" description="Low complexity" evidence="1">
    <location>
        <begin position="428"/>
        <end position="444"/>
    </location>
</feature>
<keyword evidence="3" id="KW-1185">Reference proteome</keyword>
<dbReference type="Proteomes" id="UP000001861">
    <property type="component" value="Unassembled WGS sequence"/>
</dbReference>
<reference evidence="2 3" key="1">
    <citation type="journal article" date="2010" name="Proc. Natl. Acad. Sci. U.S.A.">
        <title>Insights into evolution of multicellular fungi from the assembled chromosomes of the mushroom Coprinopsis cinerea (Coprinus cinereus).</title>
        <authorList>
            <person name="Stajich J.E."/>
            <person name="Wilke S.K."/>
            <person name="Ahren D."/>
            <person name="Au C.H."/>
            <person name="Birren B.W."/>
            <person name="Borodovsky M."/>
            <person name="Burns C."/>
            <person name="Canback B."/>
            <person name="Casselton L.A."/>
            <person name="Cheng C.K."/>
            <person name="Deng J."/>
            <person name="Dietrich F.S."/>
            <person name="Fargo D.C."/>
            <person name="Farman M.L."/>
            <person name="Gathman A.C."/>
            <person name="Goldberg J."/>
            <person name="Guigo R."/>
            <person name="Hoegger P.J."/>
            <person name="Hooker J.B."/>
            <person name="Huggins A."/>
            <person name="James T.Y."/>
            <person name="Kamada T."/>
            <person name="Kilaru S."/>
            <person name="Kodira C."/>
            <person name="Kues U."/>
            <person name="Kupfer D."/>
            <person name="Kwan H.S."/>
            <person name="Lomsadze A."/>
            <person name="Li W."/>
            <person name="Lilly W.W."/>
            <person name="Ma L.J."/>
            <person name="Mackey A.J."/>
            <person name="Manning G."/>
            <person name="Martin F."/>
            <person name="Muraguchi H."/>
            <person name="Natvig D.O."/>
            <person name="Palmerini H."/>
            <person name="Ramesh M.A."/>
            <person name="Rehmeyer C.J."/>
            <person name="Roe B.A."/>
            <person name="Shenoy N."/>
            <person name="Stanke M."/>
            <person name="Ter-Hovhannisyan V."/>
            <person name="Tunlid A."/>
            <person name="Velagapudi R."/>
            <person name="Vision T.J."/>
            <person name="Zeng Q."/>
            <person name="Zolan M.E."/>
            <person name="Pukkila P.J."/>
        </authorList>
    </citation>
    <scope>NUCLEOTIDE SEQUENCE [LARGE SCALE GENOMIC DNA]</scope>
    <source>
        <strain evidence="3">Okayama-7 / 130 / ATCC MYA-4618 / FGSC 9003</strain>
    </source>
</reference>